<evidence type="ECO:0000256" key="1">
    <source>
        <dbReference type="SAM" id="MobiDB-lite"/>
    </source>
</evidence>
<proteinExistence type="predicted"/>
<name>A0A392SVM0_9FABA</name>
<keyword evidence="3" id="KW-1185">Reference proteome</keyword>
<feature type="compositionally biased region" description="Basic and acidic residues" evidence="1">
    <location>
        <begin position="76"/>
        <end position="97"/>
    </location>
</feature>
<dbReference type="AlphaFoldDB" id="A0A392SVM0"/>
<feature type="region of interest" description="Disordered" evidence="1">
    <location>
        <begin position="1"/>
        <end position="42"/>
    </location>
</feature>
<comment type="caution">
    <text evidence="2">The sequence shown here is derived from an EMBL/GenBank/DDBJ whole genome shotgun (WGS) entry which is preliminary data.</text>
</comment>
<accession>A0A392SVM0</accession>
<evidence type="ECO:0000313" key="2">
    <source>
        <dbReference type="EMBL" id="MCI52105.1"/>
    </source>
</evidence>
<dbReference type="EMBL" id="LXQA010442282">
    <property type="protein sequence ID" value="MCI52105.1"/>
    <property type="molecule type" value="Genomic_DNA"/>
</dbReference>
<organism evidence="2 3">
    <name type="scientific">Trifolium medium</name>
    <dbReference type="NCBI Taxonomy" id="97028"/>
    <lineage>
        <taxon>Eukaryota</taxon>
        <taxon>Viridiplantae</taxon>
        <taxon>Streptophyta</taxon>
        <taxon>Embryophyta</taxon>
        <taxon>Tracheophyta</taxon>
        <taxon>Spermatophyta</taxon>
        <taxon>Magnoliopsida</taxon>
        <taxon>eudicotyledons</taxon>
        <taxon>Gunneridae</taxon>
        <taxon>Pentapetalae</taxon>
        <taxon>rosids</taxon>
        <taxon>fabids</taxon>
        <taxon>Fabales</taxon>
        <taxon>Fabaceae</taxon>
        <taxon>Papilionoideae</taxon>
        <taxon>50 kb inversion clade</taxon>
        <taxon>NPAAA clade</taxon>
        <taxon>Hologalegina</taxon>
        <taxon>IRL clade</taxon>
        <taxon>Trifolieae</taxon>
        <taxon>Trifolium</taxon>
    </lineage>
</organism>
<feature type="compositionally biased region" description="Low complexity" evidence="1">
    <location>
        <begin position="62"/>
        <end position="73"/>
    </location>
</feature>
<protein>
    <submittedName>
        <fullName evidence="2">Uncharacterized protein</fullName>
    </submittedName>
</protein>
<feature type="non-terminal residue" evidence="2">
    <location>
        <position position="1"/>
    </location>
</feature>
<evidence type="ECO:0000313" key="3">
    <source>
        <dbReference type="Proteomes" id="UP000265520"/>
    </source>
</evidence>
<sequence length="97" mass="10526">KPAIKPNVESSGNISSETGKSQFERGVKETLIPDNPESGETLDESRTIVETIIDQSSLTVPVVTPDKTTPETVYDSMKEKSITPDAVHDVEASEEHT</sequence>
<dbReference type="Proteomes" id="UP000265520">
    <property type="component" value="Unassembled WGS sequence"/>
</dbReference>
<feature type="non-terminal residue" evidence="2">
    <location>
        <position position="97"/>
    </location>
</feature>
<feature type="compositionally biased region" description="Polar residues" evidence="1">
    <location>
        <begin position="8"/>
        <end position="21"/>
    </location>
</feature>
<feature type="region of interest" description="Disordered" evidence="1">
    <location>
        <begin position="62"/>
        <end position="97"/>
    </location>
</feature>
<reference evidence="2 3" key="1">
    <citation type="journal article" date="2018" name="Front. Plant Sci.">
        <title>Red Clover (Trifolium pratense) and Zigzag Clover (T. medium) - A Picture of Genomic Similarities and Differences.</title>
        <authorList>
            <person name="Dluhosova J."/>
            <person name="Istvanek J."/>
            <person name="Nedelnik J."/>
            <person name="Repkova J."/>
        </authorList>
    </citation>
    <scope>NUCLEOTIDE SEQUENCE [LARGE SCALE GENOMIC DNA]</scope>
    <source>
        <strain evidence="3">cv. 10/8</strain>
        <tissue evidence="2">Leaf</tissue>
    </source>
</reference>